<sequence>MDGIHGMPPIVDPLAQKVKPKPKPKTRVPLVSASSVANAMVNPSGIDNINYTPPSLAPNAPRAPSPVLDAVLSPI</sequence>
<accession>A0A0C2WF26</accession>
<proteinExistence type="predicted"/>
<name>A0A0C2WF26_AMAMK</name>
<dbReference type="HOGENOM" id="CLU_2670582_0_0_1"/>
<protein>
    <submittedName>
        <fullName evidence="2">Uncharacterized protein</fullName>
    </submittedName>
</protein>
<evidence type="ECO:0000313" key="3">
    <source>
        <dbReference type="Proteomes" id="UP000054549"/>
    </source>
</evidence>
<dbReference type="Proteomes" id="UP000054549">
    <property type="component" value="Unassembled WGS sequence"/>
</dbReference>
<feature type="region of interest" description="Disordered" evidence="1">
    <location>
        <begin position="1"/>
        <end position="31"/>
    </location>
</feature>
<dbReference type="AlphaFoldDB" id="A0A0C2WF26"/>
<organism evidence="2 3">
    <name type="scientific">Amanita muscaria (strain Koide BX008)</name>
    <dbReference type="NCBI Taxonomy" id="946122"/>
    <lineage>
        <taxon>Eukaryota</taxon>
        <taxon>Fungi</taxon>
        <taxon>Dikarya</taxon>
        <taxon>Basidiomycota</taxon>
        <taxon>Agaricomycotina</taxon>
        <taxon>Agaricomycetes</taxon>
        <taxon>Agaricomycetidae</taxon>
        <taxon>Agaricales</taxon>
        <taxon>Pluteineae</taxon>
        <taxon>Amanitaceae</taxon>
        <taxon>Amanita</taxon>
    </lineage>
</organism>
<dbReference type="InParanoid" id="A0A0C2WF26"/>
<reference evidence="2 3" key="1">
    <citation type="submission" date="2014-04" db="EMBL/GenBank/DDBJ databases">
        <title>Evolutionary Origins and Diversification of the Mycorrhizal Mutualists.</title>
        <authorList>
            <consortium name="DOE Joint Genome Institute"/>
            <consortium name="Mycorrhizal Genomics Consortium"/>
            <person name="Kohler A."/>
            <person name="Kuo A."/>
            <person name="Nagy L.G."/>
            <person name="Floudas D."/>
            <person name="Copeland A."/>
            <person name="Barry K.W."/>
            <person name="Cichocki N."/>
            <person name="Veneault-Fourrey C."/>
            <person name="LaButti K."/>
            <person name="Lindquist E.A."/>
            <person name="Lipzen A."/>
            <person name="Lundell T."/>
            <person name="Morin E."/>
            <person name="Murat C."/>
            <person name="Riley R."/>
            <person name="Ohm R."/>
            <person name="Sun H."/>
            <person name="Tunlid A."/>
            <person name="Henrissat B."/>
            <person name="Grigoriev I.V."/>
            <person name="Hibbett D.S."/>
            <person name="Martin F."/>
        </authorList>
    </citation>
    <scope>NUCLEOTIDE SEQUENCE [LARGE SCALE GENOMIC DNA]</scope>
    <source>
        <strain evidence="2 3">Koide BX008</strain>
    </source>
</reference>
<evidence type="ECO:0000313" key="2">
    <source>
        <dbReference type="EMBL" id="KIL54708.1"/>
    </source>
</evidence>
<keyword evidence="3" id="KW-1185">Reference proteome</keyword>
<gene>
    <name evidence="2" type="ORF">M378DRAFT_18632</name>
</gene>
<evidence type="ECO:0000256" key="1">
    <source>
        <dbReference type="SAM" id="MobiDB-lite"/>
    </source>
</evidence>
<dbReference type="EMBL" id="KN818654">
    <property type="protein sequence ID" value="KIL54708.1"/>
    <property type="molecule type" value="Genomic_DNA"/>
</dbReference>